<proteinExistence type="predicted"/>
<evidence type="ECO:0000313" key="1">
    <source>
        <dbReference type="EMBL" id="SCB28398.1"/>
    </source>
</evidence>
<protein>
    <recommendedName>
        <fullName evidence="3">DUF982 domain-containing protein</fullName>
    </recommendedName>
</protein>
<organism evidence="1 2">
    <name type="scientific">Rhizobium miluonense</name>
    <dbReference type="NCBI Taxonomy" id="411945"/>
    <lineage>
        <taxon>Bacteria</taxon>
        <taxon>Pseudomonadati</taxon>
        <taxon>Pseudomonadota</taxon>
        <taxon>Alphaproteobacteria</taxon>
        <taxon>Hyphomicrobiales</taxon>
        <taxon>Rhizobiaceae</taxon>
        <taxon>Rhizobium/Agrobacterium group</taxon>
        <taxon>Rhizobium</taxon>
    </lineage>
</organism>
<dbReference type="Gene3D" id="6.10.250.730">
    <property type="match status" value="1"/>
</dbReference>
<evidence type="ECO:0008006" key="3">
    <source>
        <dbReference type="Google" id="ProtNLM"/>
    </source>
</evidence>
<dbReference type="OrthoDB" id="8420443at2"/>
<sequence length="85" mass="9695">MNMTVRASYVRWSEPVYLRIGYGMPETIRSPKEALNHLLFRWPTIRGEKYQSAANLCSAANGNPFLCEQARKIFVEACVEADVLD</sequence>
<keyword evidence="2" id="KW-1185">Reference proteome</keyword>
<dbReference type="InterPro" id="IPR010385">
    <property type="entry name" value="DUF982"/>
</dbReference>
<reference evidence="2" key="1">
    <citation type="submission" date="2016-08" db="EMBL/GenBank/DDBJ databases">
        <authorList>
            <person name="Varghese N."/>
            <person name="Submissions Spin"/>
        </authorList>
    </citation>
    <scope>NUCLEOTIDE SEQUENCE [LARGE SCALE GENOMIC DNA]</scope>
    <source>
        <strain evidence="2">HAMBI 2971</strain>
    </source>
</reference>
<dbReference type="Proteomes" id="UP000199435">
    <property type="component" value="Unassembled WGS sequence"/>
</dbReference>
<dbReference type="EMBL" id="FMAH01000014">
    <property type="protein sequence ID" value="SCB28398.1"/>
    <property type="molecule type" value="Genomic_DNA"/>
</dbReference>
<dbReference type="AlphaFoldDB" id="A0A1C3VL12"/>
<evidence type="ECO:0000313" key="2">
    <source>
        <dbReference type="Proteomes" id="UP000199435"/>
    </source>
</evidence>
<dbReference type="Pfam" id="PF06169">
    <property type="entry name" value="DUF982"/>
    <property type="match status" value="1"/>
</dbReference>
<dbReference type="RefSeq" id="WP_092848784.1">
    <property type="nucleotide sequence ID" value="NZ_FMAH01000014.1"/>
</dbReference>
<accession>A0A1C3VL12</accession>
<name>A0A1C3VL12_9HYPH</name>
<gene>
    <name evidence="1" type="ORF">GA0061102_101484</name>
</gene>